<dbReference type="PANTHER" id="PTHR46696:SF1">
    <property type="entry name" value="CYTOCHROME P450 YJIB-RELATED"/>
    <property type="match status" value="1"/>
</dbReference>
<dbReference type="Pfam" id="PF00067">
    <property type="entry name" value="p450"/>
    <property type="match status" value="1"/>
</dbReference>
<dbReference type="Proteomes" id="UP000321424">
    <property type="component" value="Unassembled WGS sequence"/>
</dbReference>
<dbReference type="InterPro" id="IPR017972">
    <property type="entry name" value="Cyt_P450_CS"/>
</dbReference>
<reference evidence="8 9" key="1">
    <citation type="submission" date="2019-07" db="EMBL/GenBank/DDBJ databases">
        <title>Whole genome shotgun sequence of Nocardia ninae NBRC 108245.</title>
        <authorList>
            <person name="Hosoyama A."/>
            <person name="Uohara A."/>
            <person name="Ohji S."/>
            <person name="Ichikawa N."/>
        </authorList>
    </citation>
    <scope>NUCLEOTIDE SEQUENCE [LARGE SCALE GENOMIC DNA]</scope>
    <source>
        <strain evidence="8 9">NBRC 108245</strain>
    </source>
</reference>
<keyword evidence="9" id="KW-1185">Reference proteome</keyword>
<dbReference type="RefSeq" id="WP_186818306.1">
    <property type="nucleotide sequence ID" value="NZ_BJXA01000006.1"/>
</dbReference>
<keyword evidence="2 7" id="KW-0349">Heme</keyword>
<dbReference type="PANTHER" id="PTHR46696">
    <property type="entry name" value="P450, PUTATIVE (EUROFUNG)-RELATED"/>
    <property type="match status" value="1"/>
</dbReference>
<organism evidence="8 9">
    <name type="scientific">Nocardia ninae NBRC 108245</name>
    <dbReference type="NCBI Taxonomy" id="1210091"/>
    <lineage>
        <taxon>Bacteria</taxon>
        <taxon>Bacillati</taxon>
        <taxon>Actinomycetota</taxon>
        <taxon>Actinomycetes</taxon>
        <taxon>Mycobacteriales</taxon>
        <taxon>Nocardiaceae</taxon>
        <taxon>Nocardia</taxon>
    </lineage>
</organism>
<evidence type="ECO:0000313" key="9">
    <source>
        <dbReference type="Proteomes" id="UP000321424"/>
    </source>
</evidence>
<keyword evidence="6 7" id="KW-0503">Monooxygenase</keyword>
<evidence type="ECO:0000256" key="3">
    <source>
        <dbReference type="ARBA" id="ARBA00022723"/>
    </source>
</evidence>
<evidence type="ECO:0000256" key="1">
    <source>
        <dbReference type="ARBA" id="ARBA00010617"/>
    </source>
</evidence>
<accession>A0A511M8F4</accession>
<comment type="caution">
    <text evidence="8">The sequence shown here is derived from an EMBL/GenBank/DDBJ whole genome shotgun (WGS) entry which is preliminary data.</text>
</comment>
<name>A0A511M8F4_9NOCA</name>
<dbReference type="GO" id="GO:0016705">
    <property type="term" value="F:oxidoreductase activity, acting on paired donors, with incorporation or reduction of molecular oxygen"/>
    <property type="evidence" value="ECO:0007669"/>
    <property type="project" value="InterPro"/>
</dbReference>
<dbReference type="PROSITE" id="PS00086">
    <property type="entry name" value="CYTOCHROME_P450"/>
    <property type="match status" value="1"/>
</dbReference>
<dbReference type="InterPro" id="IPR002397">
    <property type="entry name" value="Cyt_P450_B"/>
</dbReference>
<dbReference type="GO" id="GO:0004497">
    <property type="term" value="F:monooxygenase activity"/>
    <property type="evidence" value="ECO:0007669"/>
    <property type="project" value="UniProtKB-KW"/>
</dbReference>
<dbReference type="GO" id="GO:0005506">
    <property type="term" value="F:iron ion binding"/>
    <property type="evidence" value="ECO:0007669"/>
    <property type="project" value="InterPro"/>
</dbReference>
<evidence type="ECO:0000256" key="4">
    <source>
        <dbReference type="ARBA" id="ARBA00023002"/>
    </source>
</evidence>
<dbReference type="Gene3D" id="1.10.630.10">
    <property type="entry name" value="Cytochrome P450"/>
    <property type="match status" value="1"/>
</dbReference>
<dbReference type="GO" id="GO:0020037">
    <property type="term" value="F:heme binding"/>
    <property type="evidence" value="ECO:0007669"/>
    <property type="project" value="InterPro"/>
</dbReference>
<keyword evidence="3 7" id="KW-0479">Metal-binding</keyword>
<comment type="similarity">
    <text evidence="1 7">Belongs to the cytochrome P450 family.</text>
</comment>
<dbReference type="SUPFAM" id="SSF48264">
    <property type="entry name" value="Cytochrome P450"/>
    <property type="match status" value="1"/>
</dbReference>
<dbReference type="InterPro" id="IPR001128">
    <property type="entry name" value="Cyt_P450"/>
</dbReference>
<dbReference type="EMBL" id="BJXA01000006">
    <property type="protein sequence ID" value="GEM36879.1"/>
    <property type="molecule type" value="Genomic_DNA"/>
</dbReference>
<dbReference type="PRINTS" id="PR00359">
    <property type="entry name" value="BP450"/>
</dbReference>
<evidence type="ECO:0000313" key="8">
    <source>
        <dbReference type="EMBL" id="GEM36879.1"/>
    </source>
</evidence>
<protein>
    <submittedName>
        <fullName evidence="8">Cytochrome P-450 like protein</fullName>
    </submittedName>
</protein>
<evidence type="ECO:0000256" key="5">
    <source>
        <dbReference type="ARBA" id="ARBA00023004"/>
    </source>
</evidence>
<evidence type="ECO:0000256" key="2">
    <source>
        <dbReference type="ARBA" id="ARBA00022617"/>
    </source>
</evidence>
<keyword evidence="5 7" id="KW-0408">Iron</keyword>
<sequence>MTKILAYDPLDPAVLDNPYPVYAELRSAGPIFWHERMHCWVLTHYSDCQAVLRNNGVFASDWRRIGKDVPDPQLGLQLLDPPDHGPLRSLFTNALRAQDLAGLTRRAENTAESLLNSVTAGEEFDMIHRIIAPLALRTVSDLVGTPCPALDLYDAISDAIVRSMDAGLDPSVKSAGVAARARLNELVDAWFAADPRPGLLSEVTRTKVFTDLPEPYIRNTTRIVFQSGYSSIVAGAGNMMLALLEHPGSIERMRDPKIISTGFEELMRYDSSVQGTSRAATETTLIHDTVVEAGQIVLMLFGSANRDPAEFQDPDTLLLDRSPNKHLSFGRGPHSCIGNLFTKIVLQVLIRTLLRHPAELQLAGIPIRKRTATVRSLAELPVRFIPAAG</sequence>
<gene>
    <name evidence="8" type="ORF">NN4_13980</name>
</gene>
<evidence type="ECO:0000256" key="7">
    <source>
        <dbReference type="RuleBase" id="RU000461"/>
    </source>
</evidence>
<evidence type="ECO:0000256" key="6">
    <source>
        <dbReference type="ARBA" id="ARBA00023033"/>
    </source>
</evidence>
<dbReference type="InterPro" id="IPR036396">
    <property type="entry name" value="Cyt_P450_sf"/>
</dbReference>
<dbReference type="AlphaFoldDB" id="A0A511M8F4"/>
<keyword evidence="4 7" id="KW-0560">Oxidoreductase</keyword>
<proteinExistence type="inferred from homology"/>